<dbReference type="PROSITE" id="PS50924">
    <property type="entry name" value="MHYT"/>
    <property type="match status" value="1"/>
</dbReference>
<protein>
    <recommendedName>
        <fullName evidence="17">Sensor protein FixL</fullName>
        <ecNumber evidence="3">2.7.13.3</ecNumber>
    </recommendedName>
</protein>
<dbReference type="InterPro" id="IPR004358">
    <property type="entry name" value="Sig_transdc_His_kin-like_C"/>
</dbReference>
<dbReference type="InterPro" id="IPR036890">
    <property type="entry name" value="HATPase_C_sf"/>
</dbReference>
<evidence type="ECO:0000256" key="4">
    <source>
        <dbReference type="ARBA" id="ARBA00022475"/>
    </source>
</evidence>
<dbReference type="Gene3D" id="1.20.120.160">
    <property type="entry name" value="HPT domain"/>
    <property type="match status" value="1"/>
</dbReference>
<evidence type="ECO:0000256" key="9">
    <source>
        <dbReference type="ARBA" id="ARBA00022741"/>
    </source>
</evidence>
<dbReference type="CDD" id="cd16922">
    <property type="entry name" value="HATPase_EvgS-ArcB-TorS-like"/>
    <property type="match status" value="1"/>
</dbReference>
<organism evidence="27 28">
    <name type="scientific">Neptunomonas marina</name>
    <dbReference type="NCBI Taxonomy" id="1815562"/>
    <lineage>
        <taxon>Bacteria</taxon>
        <taxon>Pseudomonadati</taxon>
        <taxon>Pseudomonadota</taxon>
        <taxon>Gammaproteobacteria</taxon>
        <taxon>Oceanospirillales</taxon>
        <taxon>Oceanospirillaceae</taxon>
        <taxon>Neptunomonas</taxon>
    </lineage>
</organism>
<dbReference type="InterPro" id="IPR013767">
    <property type="entry name" value="PAS_fold"/>
</dbReference>
<dbReference type="Pfam" id="PF03707">
    <property type="entry name" value="MHYT"/>
    <property type="match status" value="4"/>
</dbReference>
<evidence type="ECO:0000256" key="2">
    <source>
        <dbReference type="ARBA" id="ARBA00004429"/>
    </source>
</evidence>
<dbReference type="PANTHER" id="PTHR43047:SF72">
    <property type="entry name" value="OSMOSENSING HISTIDINE PROTEIN KINASE SLN1"/>
    <property type="match status" value="1"/>
</dbReference>
<dbReference type="Proteomes" id="UP000282818">
    <property type="component" value="Unassembled WGS sequence"/>
</dbReference>
<keyword evidence="14 20" id="KW-0472">Membrane</keyword>
<feature type="transmembrane region" description="Helical" evidence="20">
    <location>
        <begin position="25"/>
        <end position="49"/>
    </location>
</feature>
<keyword evidence="28" id="KW-1185">Reference proteome</keyword>
<dbReference type="Gene3D" id="3.40.50.2300">
    <property type="match status" value="1"/>
</dbReference>
<dbReference type="RefSeq" id="WP_127693010.1">
    <property type="nucleotide sequence ID" value="NZ_SACQ01000001.1"/>
</dbReference>
<dbReference type="InterPro" id="IPR035965">
    <property type="entry name" value="PAS-like_dom_sf"/>
</dbReference>
<comment type="function">
    <text evidence="16">Putative oxygen sensor; modulates the activity of FixJ, a transcriptional activator of nitrogen fixation fixK gene. FixL probably acts as a kinase that phosphorylates FixJ.</text>
</comment>
<evidence type="ECO:0000259" key="22">
    <source>
        <dbReference type="PROSITE" id="PS50110"/>
    </source>
</evidence>
<evidence type="ECO:0000256" key="3">
    <source>
        <dbReference type="ARBA" id="ARBA00012438"/>
    </source>
</evidence>
<comment type="caution">
    <text evidence="27">The sequence shown here is derived from an EMBL/GenBank/DDBJ whole genome shotgun (WGS) entry which is preliminary data.</text>
</comment>
<keyword evidence="15" id="KW-0131">Cell cycle</keyword>
<dbReference type="InterPro" id="IPR000014">
    <property type="entry name" value="PAS"/>
</dbReference>
<dbReference type="CDD" id="cd00088">
    <property type="entry name" value="HPT"/>
    <property type="match status" value="1"/>
</dbReference>
<evidence type="ECO:0000256" key="12">
    <source>
        <dbReference type="ARBA" id="ARBA00022989"/>
    </source>
</evidence>
<feature type="domain" description="Histidine kinase" evidence="21">
    <location>
        <begin position="544"/>
        <end position="761"/>
    </location>
</feature>
<dbReference type="CDD" id="cd00082">
    <property type="entry name" value="HisKA"/>
    <property type="match status" value="1"/>
</dbReference>
<dbReference type="InterPro" id="IPR013655">
    <property type="entry name" value="PAS_fold_3"/>
</dbReference>
<evidence type="ECO:0000256" key="7">
    <source>
        <dbReference type="ARBA" id="ARBA00022679"/>
    </source>
</evidence>
<dbReference type="InterPro" id="IPR001789">
    <property type="entry name" value="Sig_transdc_resp-reg_receiver"/>
</dbReference>
<dbReference type="Pfam" id="PF00989">
    <property type="entry name" value="PAS"/>
    <property type="match status" value="1"/>
</dbReference>
<evidence type="ECO:0000313" key="28">
    <source>
        <dbReference type="Proteomes" id="UP000282818"/>
    </source>
</evidence>
<feature type="domain" description="PAS" evidence="23">
    <location>
        <begin position="271"/>
        <end position="341"/>
    </location>
</feature>
<gene>
    <name evidence="27" type="ORF">EOE65_04085</name>
</gene>
<comment type="catalytic activity">
    <reaction evidence="1">
        <text>ATP + protein L-histidine = ADP + protein N-phospho-L-histidine.</text>
        <dbReference type="EC" id="2.7.13.3"/>
    </reaction>
</comment>
<dbReference type="PROSITE" id="PS50109">
    <property type="entry name" value="HIS_KIN"/>
    <property type="match status" value="1"/>
</dbReference>
<dbReference type="GO" id="GO:0005524">
    <property type="term" value="F:ATP binding"/>
    <property type="evidence" value="ECO:0007669"/>
    <property type="project" value="UniProtKB-KW"/>
</dbReference>
<dbReference type="SUPFAM" id="SSF47226">
    <property type="entry name" value="Histidine-containing phosphotransfer domain, HPT domain"/>
    <property type="match status" value="1"/>
</dbReference>
<comment type="subcellular location">
    <subcellularLocation>
        <location evidence="2">Cell inner membrane</location>
        <topology evidence="2">Multi-pass membrane protein</topology>
    </subcellularLocation>
</comment>
<dbReference type="Pfam" id="PF00072">
    <property type="entry name" value="Response_reg"/>
    <property type="match status" value="1"/>
</dbReference>
<dbReference type="EMBL" id="SACQ01000001">
    <property type="protein sequence ID" value="RVU32842.1"/>
    <property type="molecule type" value="Genomic_DNA"/>
</dbReference>
<evidence type="ECO:0000259" key="26">
    <source>
        <dbReference type="PROSITE" id="PS50924"/>
    </source>
</evidence>
<feature type="domain" description="PAS" evidence="23">
    <location>
        <begin position="399"/>
        <end position="477"/>
    </location>
</feature>
<accession>A0A437QE53</accession>
<dbReference type="InterPro" id="IPR036641">
    <property type="entry name" value="HPT_dom_sf"/>
</dbReference>
<dbReference type="FunFam" id="3.30.450.20:FF:000060">
    <property type="entry name" value="Sensor protein FixL"/>
    <property type="match status" value="1"/>
</dbReference>
<evidence type="ECO:0000256" key="8">
    <source>
        <dbReference type="ARBA" id="ARBA00022692"/>
    </source>
</evidence>
<keyword evidence="12 20" id="KW-1133">Transmembrane helix</keyword>
<dbReference type="InterPro" id="IPR001610">
    <property type="entry name" value="PAC"/>
</dbReference>
<dbReference type="AlphaFoldDB" id="A0A437QE53"/>
<dbReference type="Pfam" id="PF02518">
    <property type="entry name" value="HATPase_c"/>
    <property type="match status" value="1"/>
</dbReference>
<dbReference type="PANTHER" id="PTHR43047">
    <property type="entry name" value="TWO-COMPONENT HISTIDINE PROTEIN KINASE"/>
    <property type="match status" value="1"/>
</dbReference>
<keyword evidence="9" id="KW-0547">Nucleotide-binding</keyword>
<dbReference type="InterPro" id="IPR003594">
    <property type="entry name" value="HATPase_dom"/>
</dbReference>
<evidence type="ECO:0000259" key="21">
    <source>
        <dbReference type="PROSITE" id="PS50109"/>
    </source>
</evidence>
<dbReference type="SMART" id="SM00086">
    <property type="entry name" value="PAC"/>
    <property type="match status" value="2"/>
</dbReference>
<dbReference type="Gene3D" id="3.30.565.10">
    <property type="entry name" value="Histidine kinase-like ATPase, C-terminal domain"/>
    <property type="match status" value="1"/>
</dbReference>
<dbReference type="PROSITE" id="PS50112">
    <property type="entry name" value="PAS"/>
    <property type="match status" value="2"/>
</dbReference>
<dbReference type="SMART" id="SM00388">
    <property type="entry name" value="HisKA"/>
    <property type="match status" value="1"/>
</dbReference>
<evidence type="ECO:0000256" key="14">
    <source>
        <dbReference type="ARBA" id="ARBA00023136"/>
    </source>
</evidence>
<evidence type="ECO:0000256" key="5">
    <source>
        <dbReference type="ARBA" id="ARBA00022519"/>
    </source>
</evidence>
<keyword evidence="10" id="KW-0418">Kinase</keyword>
<evidence type="ECO:0000256" key="1">
    <source>
        <dbReference type="ARBA" id="ARBA00000085"/>
    </source>
</evidence>
<dbReference type="GO" id="GO:0009927">
    <property type="term" value="F:histidine phosphotransfer kinase activity"/>
    <property type="evidence" value="ECO:0007669"/>
    <property type="project" value="TreeGrafter"/>
</dbReference>
<name>A0A437QE53_9GAMM</name>
<dbReference type="PROSITE" id="PS50113">
    <property type="entry name" value="PAC"/>
    <property type="match status" value="1"/>
</dbReference>
<keyword evidence="11" id="KW-0067">ATP-binding</keyword>
<dbReference type="CDD" id="cd17546">
    <property type="entry name" value="REC_hyHK_CKI1_RcsC-like"/>
    <property type="match status" value="1"/>
</dbReference>
<feature type="transmembrane region" description="Helical" evidence="20">
    <location>
        <begin position="160"/>
        <end position="180"/>
    </location>
</feature>
<evidence type="ECO:0000256" key="17">
    <source>
        <dbReference type="ARBA" id="ARBA00070616"/>
    </source>
</evidence>
<dbReference type="CDD" id="cd00130">
    <property type="entry name" value="PAS"/>
    <property type="match status" value="2"/>
</dbReference>
<dbReference type="InterPro" id="IPR005330">
    <property type="entry name" value="MHYT_dom"/>
</dbReference>
<evidence type="ECO:0000259" key="25">
    <source>
        <dbReference type="PROSITE" id="PS50894"/>
    </source>
</evidence>
<feature type="transmembrane region" description="Helical" evidence="20">
    <location>
        <begin position="192"/>
        <end position="213"/>
    </location>
</feature>
<dbReference type="InterPro" id="IPR000700">
    <property type="entry name" value="PAS-assoc_C"/>
</dbReference>
<dbReference type="InterPro" id="IPR036097">
    <property type="entry name" value="HisK_dim/P_sf"/>
</dbReference>
<evidence type="ECO:0000256" key="6">
    <source>
        <dbReference type="ARBA" id="ARBA00022553"/>
    </source>
</evidence>
<evidence type="ECO:0000256" key="10">
    <source>
        <dbReference type="ARBA" id="ARBA00022777"/>
    </source>
</evidence>
<dbReference type="InterPro" id="IPR003661">
    <property type="entry name" value="HisK_dim/P_dom"/>
</dbReference>
<feature type="transmembrane region" description="Helical" evidence="20">
    <location>
        <begin position="121"/>
        <end position="140"/>
    </location>
</feature>
<evidence type="ECO:0000256" key="20">
    <source>
        <dbReference type="PROSITE-ProRule" id="PRU00244"/>
    </source>
</evidence>
<sequence length="1108" mass="123107">MLDWISALFTIPPDSTLIYGNYNPWLVALSVFIAMFASFMGLLVASQTAQTQSTIRKQTMLLVGSIALGGAIWTMHFIGMLAFDLCTDVSYGWQLTLASLLPGIGASWVALNYINSHRKGFFPLLLGGVLVGSGIGTMHYTGMAAMEMAPLLRYNLPMFALSIIVAVVMAMLSLWIRFGLHTLWKTKYPTSLATLFASIVMGLAISGMHYTGMAAARFVRPPSLELSEQTSEISIYLALGVGATTFVIISLVLGLNLIYRYKDSSQRALESERRLLAMMDTAVDGIVTIDSRGHIISVNQATERLLGWSAEEMLGNNVVMLMPAALRHEHDSYLTRYLETGEARIIGQGREVEAVHKDGYRVAIRLAIGHVKVGSDDFFVAFITDIRQRIQMEYALRENEEKFRSLISNIPGVAYRCMDTTHQPMVFISDAIEEITGFPASDFLGSEPKRQYIDIVHPDDRDLVQNTSPLEGVLHIEYRLIARDGQLRWMIEQGRMITDEVSGDVWLDGFVWDITERREMEQQLRQAKETAEQAATARAAFMANMSHEIRTPMNSIIGFSDILLESPLTPEQQRQLTTINQSAKSLLHLLNDVLDSAKLEKGKVELEVRDFSLIEEVDAVVSTFWLQARTKGLKLMADMSPKLKSRYQGSPERIRQVLTNLISNAVKFTQEGQVTLTVTPLENDDIEFVIQDTGIGMTAEQLQSVFDPFTQADASMSRRFGGTGLGTTISKQLVELMGGTIGAQSEPNVGSTFRFVLPLSTASTTHQDEAQNRVFLPPMTILVVDDIQQNIELLTLLLERDGHRVMTARDGQQALLRMQSEHTIDLVLMDVQMPVMDGLTAAQNRRKQERDHDLPTIPIIALTASVLEDDRNAAREAGMEGFANKPIDMAQLTHEIARVMGMEIAAQPTQTRANSHGKLIDETKGIALWGSEDAYYKQLALFVEQSATLFADLSSLCHDEQWDRLKALAHKLKGICGNLSLTSMMRAIQKLEALLNSHPHQSAQVIAEINALFAQVQHQVSNHCSITTPSSEPAKQSANLSQFKDILLLVRQTTQQNEIEEALLEQLVASSSARYENKATYISQAINDFEFDEALALIDALLAQLPSE</sequence>
<dbReference type="SUPFAM" id="SSF52172">
    <property type="entry name" value="CheY-like"/>
    <property type="match status" value="1"/>
</dbReference>
<dbReference type="Gene3D" id="1.10.287.130">
    <property type="match status" value="1"/>
</dbReference>
<dbReference type="SUPFAM" id="SSF55785">
    <property type="entry name" value="PYP-like sensor domain (PAS domain)"/>
    <property type="match status" value="2"/>
</dbReference>
<dbReference type="Pfam" id="PF00512">
    <property type="entry name" value="HisKA"/>
    <property type="match status" value="1"/>
</dbReference>
<dbReference type="GO" id="GO:0005886">
    <property type="term" value="C:plasma membrane"/>
    <property type="evidence" value="ECO:0007669"/>
    <property type="project" value="UniProtKB-SubCell"/>
</dbReference>
<feature type="transmembrane region" description="Helical" evidence="20">
    <location>
        <begin position="95"/>
        <end position="114"/>
    </location>
</feature>
<evidence type="ECO:0000256" key="18">
    <source>
        <dbReference type="PROSITE-ProRule" id="PRU00110"/>
    </source>
</evidence>
<dbReference type="Pfam" id="PF08447">
    <property type="entry name" value="PAS_3"/>
    <property type="match status" value="1"/>
</dbReference>
<feature type="domain" description="MHYT" evidence="26">
    <location>
        <begin position="22"/>
        <end position="219"/>
    </location>
</feature>
<dbReference type="FunFam" id="1.10.287.130:FF:000038">
    <property type="entry name" value="Sensory transduction histidine kinase"/>
    <property type="match status" value="1"/>
</dbReference>
<dbReference type="Gene3D" id="3.30.450.20">
    <property type="entry name" value="PAS domain"/>
    <property type="match status" value="2"/>
</dbReference>
<dbReference type="SMART" id="SM00448">
    <property type="entry name" value="REC"/>
    <property type="match status" value="1"/>
</dbReference>
<feature type="modified residue" description="4-aspartylphosphate" evidence="19">
    <location>
        <position position="830"/>
    </location>
</feature>
<evidence type="ECO:0000259" key="23">
    <source>
        <dbReference type="PROSITE" id="PS50112"/>
    </source>
</evidence>
<evidence type="ECO:0000256" key="13">
    <source>
        <dbReference type="ARBA" id="ARBA00023012"/>
    </source>
</evidence>
<dbReference type="InterPro" id="IPR011006">
    <property type="entry name" value="CheY-like_superfamily"/>
</dbReference>
<dbReference type="EC" id="2.7.13.3" evidence="3"/>
<feature type="domain" description="PAC" evidence="24">
    <location>
        <begin position="474"/>
        <end position="526"/>
    </location>
</feature>
<keyword evidence="13" id="KW-0902">Two-component regulatory system</keyword>
<dbReference type="GO" id="GO:0006355">
    <property type="term" value="P:regulation of DNA-templated transcription"/>
    <property type="evidence" value="ECO:0007669"/>
    <property type="project" value="InterPro"/>
</dbReference>
<feature type="domain" description="HPt" evidence="25">
    <location>
        <begin position="931"/>
        <end position="1026"/>
    </location>
</feature>
<proteinExistence type="predicted"/>
<evidence type="ECO:0000256" key="11">
    <source>
        <dbReference type="ARBA" id="ARBA00022840"/>
    </source>
</evidence>
<feature type="transmembrane region" description="Helical" evidence="20">
    <location>
        <begin position="233"/>
        <end position="259"/>
    </location>
</feature>
<evidence type="ECO:0000313" key="27">
    <source>
        <dbReference type="EMBL" id="RVU32842.1"/>
    </source>
</evidence>
<evidence type="ECO:0000256" key="16">
    <source>
        <dbReference type="ARBA" id="ARBA00059827"/>
    </source>
</evidence>
<evidence type="ECO:0000256" key="15">
    <source>
        <dbReference type="ARBA" id="ARBA00023306"/>
    </source>
</evidence>
<keyword evidence="8 20" id="KW-0812">Transmembrane</keyword>
<keyword evidence="5" id="KW-0997">Cell inner membrane</keyword>
<dbReference type="SMART" id="SM00387">
    <property type="entry name" value="HATPase_c"/>
    <property type="match status" value="1"/>
</dbReference>
<reference evidence="27 28" key="1">
    <citation type="submission" date="2019-01" db="EMBL/GenBank/DDBJ databases">
        <authorList>
            <person name="Chen W.-M."/>
        </authorList>
    </citation>
    <scope>NUCLEOTIDE SEQUENCE [LARGE SCALE GENOMIC DNA]</scope>
    <source>
        <strain evidence="27 28">HPM-16</strain>
    </source>
</reference>
<keyword evidence="4" id="KW-1003">Cell membrane</keyword>
<dbReference type="FunFam" id="3.30.565.10:FF:000010">
    <property type="entry name" value="Sensor histidine kinase RcsC"/>
    <property type="match status" value="1"/>
</dbReference>
<keyword evidence="6 19" id="KW-0597">Phosphoprotein</keyword>
<dbReference type="GO" id="GO:0000155">
    <property type="term" value="F:phosphorelay sensor kinase activity"/>
    <property type="evidence" value="ECO:0007669"/>
    <property type="project" value="InterPro"/>
</dbReference>
<feature type="modified residue" description="Phosphohistidine" evidence="18">
    <location>
        <position position="970"/>
    </location>
</feature>
<dbReference type="PRINTS" id="PR00344">
    <property type="entry name" value="BCTRLSENSOR"/>
</dbReference>
<dbReference type="InterPro" id="IPR008207">
    <property type="entry name" value="Sig_transdc_His_kin_Hpt_dom"/>
</dbReference>
<dbReference type="SUPFAM" id="SSF47384">
    <property type="entry name" value="Homodimeric domain of signal transducing histidine kinase"/>
    <property type="match status" value="1"/>
</dbReference>
<dbReference type="PROSITE" id="PS50110">
    <property type="entry name" value="RESPONSE_REGULATORY"/>
    <property type="match status" value="1"/>
</dbReference>
<evidence type="ECO:0000256" key="19">
    <source>
        <dbReference type="PROSITE-ProRule" id="PRU00169"/>
    </source>
</evidence>
<feature type="domain" description="Response regulatory" evidence="22">
    <location>
        <begin position="780"/>
        <end position="900"/>
    </location>
</feature>
<dbReference type="SMART" id="SM00091">
    <property type="entry name" value="PAS"/>
    <property type="match status" value="2"/>
</dbReference>
<dbReference type="InterPro" id="IPR005467">
    <property type="entry name" value="His_kinase_dom"/>
</dbReference>
<dbReference type="Pfam" id="PF01627">
    <property type="entry name" value="Hpt"/>
    <property type="match status" value="1"/>
</dbReference>
<dbReference type="PROSITE" id="PS50894">
    <property type="entry name" value="HPT"/>
    <property type="match status" value="1"/>
</dbReference>
<evidence type="ECO:0000259" key="24">
    <source>
        <dbReference type="PROSITE" id="PS50113"/>
    </source>
</evidence>
<keyword evidence="7" id="KW-0808">Transferase</keyword>
<feature type="transmembrane region" description="Helical" evidence="20">
    <location>
        <begin position="61"/>
        <end position="83"/>
    </location>
</feature>
<dbReference type="NCBIfam" id="TIGR00229">
    <property type="entry name" value="sensory_box"/>
    <property type="match status" value="2"/>
</dbReference>
<dbReference type="SUPFAM" id="SSF55874">
    <property type="entry name" value="ATPase domain of HSP90 chaperone/DNA topoisomerase II/histidine kinase"/>
    <property type="match status" value="1"/>
</dbReference>